<dbReference type="InterPro" id="IPR002492">
    <property type="entry name" value="Transposase_Tc1-like"/>
</dbReference>
<sequence>MENNCGRGRKSILSDVTKRKILKEIKIDPKVSAVKHTAETSQIICKNISAEPVQNIIRQAEYKSQVVRKKPFISLQNQKRPLELIKAHQLKTYNFWKKVIFITESKFNIFGNDGLRTVWKKPNTALDPKTKI</sequence>
<dbReference type="GO" id="GO:0003677">
    <property type="term" value="F:DNA binding"/>
    <property type="evidence" value="ECO:0007669"/>
    <property type="project" value="InterPro"/>
</dbReference>
<dbReference type="Proteomes" id="UP000886998">
    <property type="component" value="Unassembled WGS sequence"/>
</dbReference>
<evidence type="ECO:0000313" key="2">
    <source>
        <dbReference type="EMBL" id="GFY39141.1"/>
    </source>
</evidence>
<dbReference type="OrthoDB" id="6434971at2759"/>
<organism evidence="2 3">
    <name type="scientific">Trichonephila inaurata madagascariensis</name>
    <dbReference type="NCBI Taxonomy" id="2747483"/>
    <lineage>
        <taxon>Eukaryota</taxon>
        <taxon>Metazoa</taxon>
        <taxon>Ecdysozoa</taxon>
        <taxon>Arthropoda</taxon>
        <taxon>Chelicerata</taxon>
        <taxon>Arachnida</taxon>
        <taxon>Araneae</taxon>
        <taxon>Araneomorphae</taxon>
        <taxon>Entelegynae</taxon>
        <taxon>Araneoidea</taxon>
        <taxon>Nephilidae</taxon>
        <taxon>Trichonephila</taxon>
        <taxon>Trichonephila inaurata</taxon>
    </lineage>
</organism>
<dbReference type="GO" id="GO:0015074">
    <property type="term" value="P:DNA integration"/>
    <property type="evidence" value="ECO:0007669"/>
    <property type="project" value="InterPro"/>
</dbReference>
<dbReference type="AlphaFoldDB" id="A0A8X6WSA9"/>
<dbReference type="GO" id="GO:0006313">
    <property type="term" value="P:DNA transposition"/>
    <property type="evidence" value="ECO:0007669"/>
    <property type="project" value="InterPro"/>
</dbReference>
<proteinExistence type="predicted"/>
<comment type="caution">
    <text evidence="2">The sequence shown here is derived from an EMBL/GenBank/DDBJ whole genome shotgun (WGS) entry which is preliminary data.</text>
</comment>
<evidence type="ECO:0000259" key="1">
    <source>
        <dbReference type="Pfam" id="PF01498"/>
    </source>
</evidence>
<dbReference type="InterPro" id="IPR036397">
    <property type="entry name" value="RNaseH_sf"/>
</dbReference>
<dbReference type="EMBL" id="BMAV01001235">
    <property type="protein sequence ID" value="GFY39141.1"/>
    <property type="molecule type" value="Genomic_DNA"/>
</dbReference>
<gene>
    <name evidence="2" type="primary">TCB2_271</name>
    <name evidence="2" type="ORF">TNIN_376831</name>
</gene>
<accession>A0A8X6WSA9</accession>
<dbReference type="Gene3D" id="3.30.420.10">
    <property type="entry name" value="Ribonuclease H-like superfamily/Ribonuclease H"/>
    <property type="match status" value="1"/>
</dbReference>
<name>A0A8X6WSA9_9ARAC</name>
<evidence type="ECO:0000313" key="3">
    <source>
        <dbReference type="Proteomes" id="UP000886998"/>
    </source>
</evidence>
<feature type="domain" description="Transposase Tc1-like" evidence="1">
    <location>
        <begin position="18"/>
        <end position="88"/>
    </location>
</feature>
<dbReference type="Pfam" id="PF01498">
    <property type="entry name" value="HTH_Tnp_Tc3_2"/>
    <property type="match status" value="1"/>
</dbReference>
<reference evidence="2" key="1">
    <citation type="submission" date="2020-08" db="EMBL/GenBank/DDBJ databases">
        <title>Multicomponent nature underlies the extraordinary mechanical properties of spider dragline silk.</title>
        <authorList>
            <person name="Kono N."/>
            <person name="Nakamura H."/>
            <person name="Mori M."/>
            <person name="Yoshida Y."/>
            <person name="Ohtoshi R."/>
            <person name="Malay A.D."/>
            <person name="Moran D.A.P."/>
            <person name="Tomita M."/>
            <person name="Numata K."/>
            <person name="Arakawa K."/>
        </authorList>
    </citation>
    <scope>NUCLEOTIDE SEQUENCE</scope>
</reference>
<keyword evidence="3" id="KW-1185">Reference proteome</keyword>
<protein>
    <submittedName>
        <fullName evidence="2">Transposable element Tcb2 transposase</fullName>
    </submittedName>
</protein>